<feature type="compositionally biased region" description="Basic and acidic residues" evidence="8">
    <location>
        <begin position="111"/>
        <end position="124"/>
    </location>
</feature>
<feature type="transmembrane region" description="Helical" evidence="9">
    <location>
        <begin position="241"/>
        <end position="270"/>
    </location>
</feature>
<evidence type="ECO:0000256" key="8">
    <source>
        <dbReference type="SAM" id="MobiDB-lite"/>
    </source>
</evidence>
<sequence>MLSGRQQRRSVVMALNQVHFLDRFDWVVCLENGSIVDQDSYHNMVKRGHPGFMKLLSSQQGTRNDDLDEKCLESGALEEKYLSKERNGEDYVEAKLEGCQEKGCQQTQKGSDAETEKEKRKETCQRTQQRQANSDSVTIMGVEEEKEPSTGPEMQDKRRCHKNEKAAGAEEAEGGKLVEDEKVQQGAVTSDVIVTYIKSMGVSFVVLCAVVLCLAYAAFVFNDVWLAMWASESPESRSRNLFFIGIYIASSIGHVALILLMSCLMAIGGVRASHVLHKQILERVIKAPTKWFQETPSGRIMSRFSSDLSVVDVRLALFIDNYLQIGAIIFVLLATMCVTIPPVTGFVAIGMSLYSLQVLAVDRSNREVRRIVNNAMSPLLTNFSETAHGRLLTQTMGLQSYFLDRHLKFTDKFTSASLASYALISWGRHASNVSSFIISLATALLVILQRDLYTEAQVSLALTYAFLVPYFLMVQSMNASFISVGFTSLERVLEYKSHEIPQEKEWRRKDDPTPDVWPLKGQIEFDEVALVYREGLPPAIKGVSFAIKAGKTCGVVGRTGAGKSSLVVSLFRIVERSGGRILVDGKDIGTLGLQTVREALSIIPQQPLLLQGTVRHNLDPFDECSEKEIQQALVDVGLSPSIVDSEVGPGGSYLSAGERQLISFGRALLSKAKIIVMDEPTANIDINTDDQIQRIVREKFKGSTIITIAHRLSTIIDYDMVLVMDAGKVAEYGPAAQLLQLPEGILTSMVNSAGEKAAQKLRTQCTASVR</sequence>
<keyword evidence="2" id="KW-0813">Transport</keyword>
<feature type="domain" description="ABC transmembrane type-1" evidence="11">
    <location>
        <begin position="206"/>
        <end position="468"/>
    </location>
</feature>
<feature type="transmembrane region" description="Helical" evidence="9">
    <location>
        <begin position="430"/>
        <end position="449"/>
    </location>
</feature>
<evidence type="ECO:0000259" key="10">
    <source>
        <dbReference type="PROSITE" id="PS50893"/>
    </source>
</evidence>
<keyword evidence="4" id="KW-0547">Nucleotide-binding</keyword>
<gene>
    <name evidence="12" type="ORF">NSPH01132_LOCUS215</name>
</gene>
<comment type="subcellular location">
    <subcellularLocation>
        <location evidence="1">Membrane</location>
        <topology evidence="1">Multi-pass membrane protein</topology>
    </subcellularLocation>
</comment>
<name>A0A7S2QS59_9EUKA</name>
<accession>A0A7S2QS59</accession>
<dbReference type="InterPro" id="IPR036640">
    <property type="entry name" value="ABC1_TM_sf"/>
</dbReference>
<dbReference type="PROSITE" id="PS00211">
    <property type="entry name" value="ABC_TRANSPORTER_1"/>
    <property type="match status" value="1"/>
</dbReference>
<protein>
    <recommendedName>
        <fullName evidence="13">ATP-dependent transporter ycf16</fullName>
    </recommendedName>
</protein>
<dbReference type="CDD" id="cd18580">
    <property type="entry name" value="ABC_6TM_ABCC_D2"/>
    <property type="match status" value="1"/>
</dbReference>
<evidence type="ECO:0000256" key="1">
    <source>
        <dbReference type="ARBA" id="ARBA00004141"/>
    </source>
</evidence>
<dbReference type="Gene3D" id="1.20.1560.10">
    <property type="entry name" value="ABC transporter type 1, transmembrane domain"/>
    <property type="match status" value="1"/>
</dbReference>
<evidence type="ECO:0000256" key="7">
    <source>
        <dbReference type="ARBA" id="ARBA00023136"/>
    </source>
</evidence>
<evidence type="ECO:0000256" key="4">
    <source>
        <dbReference type="ARBA" id="ARBA00022741"/>
    </source>
</evidence>
<feature type="domain" description="ABC transporter" evidence="10">
    <location>
        <begin position="523"/>
        <end position="751"/>
    </location>
</feature>
<evidence type="ECO:0000256" key="5">
    <source>
        <dbReference type="ARBA" id="ARBA00022840"/>
    </source>
</evidence>
<dbReference type="GO" id="GO:0140359">
    <property type="term" value="F:ABC-type transporter activity"/>
    <property type="evidence" value="ECO:0007669"/>
    <property type="project" value="InterPro"/>
</dbReference>
<dbReference type="InterPro" id="IPR003593">
    <property type="entry name" value="AAA+_ATPase"/>
</dbReference>
<dbReference type="GO" id="GO:0005524">
    <property type="term" value="F:ATP binding"/>
    <property type="evidence" value="ECO:0007669"/>
    <property type="project" value="UniProtKB-KW"/>
</dbReference>
<dbReference type="PROSITE" id="PS50893">
    <property type="entry name" value="ABC_TRANSPORTER_2"/>
    <property type="match status" value="1"/>
</dbReference>
<dbReference type="InterPro" id="IPR003439">
    <property type="entry name" value="ABC_transporter-like_ATP-bd"/>
</dbReference>
<dbReference type="InterPro" id="IPR011527">
    <property type="entry name" value="ABC1_TM_dom"/>
</dbReference>
<evidence type="ECO:0000256" key="3">
    <source>
        <dbReference type="ARBA" id="ARBA00022692"/>
    </source>
</evidence>
<dbReference type="AlphaFoldDB" id="A0A7S2QS59"/>
<dbReference type="SMART" id="SM00382">
    <property type="entry name" value="AAA"/>
    <property type="match status" value="1"/>
</dbReference>
<dbReference type="PANTHER" id="PTHR24223:SF415">
    <property type="entry name" value="FI20190P1"/>
    <property type="match status" value="1"/>
</dbReference>
<dbReference type="GO" id="GO:0016887">
    <property type="term" value="F:ATP hydrolysis activity"/>
    <property type="evidence" value="ECO:0007669"/>
    <property type="project" value="InterPro"/>
</dbReference>
<keyword evidence="7 9" id="KW-0472">Membrane</keyword>
<feature type="compositionally biased region" description="Polar residues" evidence="8">
    <location>
        <begin position="125"/>
        <end position="137"/>
    </location>
</feature>
<dbReference type="CDD" id="cd03244">
    <property type="entry name" value="ABCC_MRP_domain2"/>
    <property type="match status" value="1"/>
</dbReference>
<proteinExistence type="predicted"/>
<feature type="region of interest" description="Disordered" evidence="8">
    <location>
        <begin position="102"/>
        <end position="176"/>
    </location>
</feature>
<evidence type="ECO:0000256" key="6">
    <source>
        <dbReference type="ARBA" id="ARBA00022989"/>
    </source>
</evidence>
<dbReference type="EMBL" id="HBHC01000432">
    <property type="protein sequence ID" value="CAD9650118.1"/>
    <property type="molecule type" value="Transcribed_RNA"/>
</dbReference>
<evidence type="ECO:0000256" key="9">
    <source>
        <dbReference type="SAM" id="Phobius"/>
    </source>
</evidence>
<reference evidence="12" key="1">
    <citation type="submission" date="2021-01" db="EMBL/GenBank/DDBJ databases">
        <authorList>
            <person name="Corre E."/>
            <person name="Pelletier E."/>
            <person name="Niang G."/>
            <person name="Scheremetjew M."/>
            <person name="Finn R."/>
            <person name="Kale V."/>
            <person name="Holt S."/>
            <person name="Cochrane G."/>
            <person name="Meng A."/>
            <person name="Brown T."/>
            <person name="Cohen L."/>
        </authorList>
    </citation>
    <scope>NUCLEOTIDE SEQUENCE</scope>
    <source>
        <strain evidence="12">BC52</strain>
    </source>
</reference>
<dbReference type="Pfam" id="PF00005">
    <property type="entry name" value="ABC_tran"/>
    <property type="match status" value="1"/>
</dbReference>
<feature type="transmembrane region" description="Helical" evidence="9">
    <location>
        <begin position="202"/>
        <end position="221"/>
    </location>
</feature>
<dbReference type="FunFam" id="3.40.50.300:FF:000838">
    <property type="entry name" value="ABC multidrug transporter (Eurofung)"/>
    <property type="match status" value="1"/>
</dbReference>
<dbReference type="InterPro" id="IPR044726">
    <property type="entry name" value="ABCC_6TM_D2"/>
</dbReference>
<evidence type="ECO:0000313" key="12">
    <source>
        <dbReference type="EMBL" id="CAD9650118.1"/>
    </source>
</evidence>
<evidence type="ECO:0000256" key="2">
    <source>
        <dbReference type="ARBA" id="ARBA00022448"/>
    </source>
</evidence>
<dbReference type="GO" id="GO:0016020">
    <property type="term" value="C:membrane"/>
    <property type="evidence" value="ECO:0007669"/>
    <property type="project" value="UniProtKB-SubCell"/>
</dbReference>
<keyword evidence="5" id="KW-0067">ATP-binding</keyword>
<feature type="transmembrane region" description="Helical" evidence="9">
    <location>
        <begin position="461"/>
        <end position="486"/>
    </location>
</feature>
<dbReference type="SUPFAM" id="SSF52540">
    <property type="entry name" value="P-loop containing nucleoside triphosphate hydrolases"/>
    <property type="match status" value="1"/>
</dbReference>
<dbReference type="PANTHER" id="PTHR24223">
    <property type="entry name" value="ATP-BINDING CASSETTE SUB-FAMILY C"/>
    <property type="match status" value="1"/>
</dbReference>
<evidence type="ECO:0008006" key="13">
    <source>
        <dbReference type="Google" id="ProtNLM"/>
    </source>
</evidence>
<dbReference type="InterPro" id="IPR027417">
    <property type="entry name" value="P-loop_NTPase"/>
</dbReference>
<dbReference type="Gene3D" id="3.40.50.300">
    <property type="entry name" value="P-loop containing nucleotide triphosphate hydrolases"/>
    <property type="match status" value="1"/>
</dbReference>
<keyword evidence="3 9" id="KW-0812">Transmembrane</keyword>
<dbReference type="InterPro" id="IPR050173">
    <property type="entry name" value="ABC_transporter_C-like"/>
</dbReference>
<organism evidence="12">
    <name type="scientific">Norrisiella sphaerica</name>
    <dbReference type="NCBI Taxonomy" id="552664"/>
    <lineage>
        <taxon>Eukaryota</taxon>
        <taxon>Sar</taxon>
        <taxon>Rhizaria</taxon>
        <taxon>Cercozoa</taxon>
        <taxon>Chlorarachniophyceae</taxon>
        <taxon>Norrisiella</taxon>
    </lineage>
</organism>
<keyword evidence="6 9" id="KW-1133">Transmembrane helix</keyword>
<dbReference type="SUPFAM" id="SSF90123">
    <property type="entry name" value="ABC transporter transmembrane region"/>
    <property type="match status" value="1"/>
</dbReference>
<dbReference type="PROSITE" id="PS50929">
    <property type="entry name" value="ABC_TM1F"/>
    <property type="match status" value="1"/>
</dbReference>
<dbReference type="Pfam" id="PF00664">
    <property type="entry name" value="ABC_membrane"/>
    <property type="match status" value="1"/>
</dbReference>
<dbReference type="InterPro" id="IPR017871">
    <property type="entry name" value="ABC_transporter-like_CS"/>
</dbReference>
<evidence type="ECO:0000259" key="11">
    <source>
        <dbReference type="PROSITE" id="PS50929"/>
    </source>
</evidence>
<feature type="compositionally biased region" description="Basic and acidic residues" evidence="8">
    <location>
        <begin position="163"/>
        <end position="176"/>
    </location>
</feature>